<organism evidence="11 12">
    <name type="scientific">Riccia fluitans</name>
    <dbReference type="NCBI Taxonomy" id="41844"/>
    <lineage>
        <taxon>Eukaryota</taxon>
        <taxon>Viridiplantae</taxon>
        <taxon>Streptophyta</taxon>
        <taxon>Embryophyta</taxon>
        <taxon>Marchantiophyta</taxon>
        <taxon>Marchantiopsida</taxon>
        <taxon>Marchantiidae</taxon>
        <taxon>Marchantiales</taxon>
        <taxon>Ricciaceae</taxon>
        <taxon>Riccia</taxon>
    </lineage>
</organism>
<feature type="transmembrane region" description="Helical" evidence="8">
    <location>
        <begin position="201"/>
        <end position="228"/>
    </location>
</feature>
<feature type="transmembrane region" description="Helical" evidence="8">
    <location>
        <begin position="124"/>
        <end position="148"/>
    </location>
</feature>
<dbReference type="GO" id="GO:0005886">
    <property type="term" value="C:plasma membrane"/>
    <property type="evidence" value="ECO:0007669"/>
    <property type="project" value="UniProtKB-SubCell"/>
</dbReference>
<sequence length="238" mass="26210">MFRSSRYQTSKLQSTGGHPGPAPAPLYCTYERSLRKRKLLEFHVSRSSSLSSSSQLVSTQSVVSSRREDLTLSGEQTGSSESWISEALERWQAQLEALTLRARRQSIGSGASKAWAKWHYDGTFIYHFIATGLVFIYTLFATAATFSVKTPSTAFVLFLLDLIASYLLISSVSSVVGVAYIAREGNKHFGYPAVCGIFDKYCNTIIASGVITVASFVFLLLAVIIGAYKLLKHWAYSS</sequence>
<comment type="subunit">
    <text evidence="3 8">Homodimer and heterodimers.</text>
</comment>
<reference evidence="11 12" key="1">
    <citation type="submission" date="2024-09" db="EMBL/GenBank/DDBJ databases">
        <title>Chromosome-scale assembly of Riccia fluitans.</title>
        <authorList>
            <person name="Paukszto L."/>
            <person name="Sawicki J."/>
            <person name="Karawczyk K."/>
            <person name="Piernik-Szablinska J."/>
            <person name="Szczecinska M."/>
            <person name="Mazdziarz M."/>
        </authorList>
    </citation>
    <scope>NUCLEOTIDE SEQUENCE [LARGE SCALE GENOMIC DNA]</scope>
    <source>
        <strain evidence="11">Rf_01</strain>
        <tissue evidence="11">Aerial parts of the thallus</tissue>
    </source>
</reference>
<evidence type="ECO:0000256" key="7">
    <source>
        <dbReference type="ARBA" id="ARBA00023136"/>
    </source>
</evidence>
<evidence type="ECO:0000256" key="3">
    <source>
        <dbReference type="ARBA" id="ARBA00011489"/>
    </source>
</evidence>
<comment type="caution">
    <text evidence="11">The sequence shown here is derived from an EMBL/GenBank/DDBJ whole genome shotgun (WGS) entry which is preliminary data.</text>
</comment>
<comment type="caution">
    <text evidence="8">Lacks conserved residue(s) required for the propagation of feature annotation.</text>
</comment>
<comment type="similarity">
    <text evidence="2 8">Belongs to the Casparian strip membrane proteins (CASP) family.</text>
</comment>
<keyword evidence="4 8" id="KW-1003">Cell membrane</keyword>
<keyword evidence="6 8" id="KW-1133">Transmembrane helix</keyword>
<feature type="domain" description="Casparian strip membrane protein" evidence="10">
    <location>
        <begin position="113"/>
        <end position="218"/>
    </location>
</feature>
<comment type="subcellular location">
    <subcellularLocation>
        <location evidence="1 8">Cell membrane</location>
        <topology evidence="1 8">Multi-pass membrane protein</topology>
    </subcellularLocation>
</comment>
<keyword evidence="7 8" id="KW-0472">Membrane</keyword>
<protein>
    <recommendedName>
        <fullName evidence="8">CASP-like protein</fullName>
    </recommendedName>
</protein>
<dbReference type="Pfam" id="PF04535">
    <property type="entry name" value="CASP_dom"/>
    <property type="match status" value="1"/>
</dbReference>
<dbReference type="AlphaFoldDB" id="A0ABD1YPI8"/>
<evidence type="ECO:0000256" key="1">
    <source>
        <dbReference type="ARBA" id="ARBA00004651"/>
    </source>
</evidence>
<dbReference type="Proteomes" id="UP001605036">
    <property type="component" value="Unassembled WGS sequence"/>
</dbReference>
<dbReference type="PANTHER" id="PTHR36488">
    <property type="entry name" value="CASP-LIKE PROTEIN 1U1"/>
    <property type="match status" value="1"/>
</dbReference>
<keyword evidence="12" id="KW-1185">Reference proteome</keyword>
<feature type="compositionally biased region" description="Polar residues" evidence="9">
    <location>
        <begin position="1"/>
        <end position="16"/>
    </location>
</feature>
<feature type="region of interest" description="Disordered" evidence="9">
    <location>
        <begin position="1"/>
        <end position="24"/>
    </location>
</feature>
<evidence type="ECO:0000259" key="10">
    <source>
        <dbReference type="Pfam" id="PF04535"/>
    </source>
</evidence>
<evidence type="ECO:0000256" key="5">
    <source>
        <dbReference type="ARBA" id="ARBA00022692"/>
    </source>
</evidence>
<evidence type="ECO:0000313" key="11">
    <source>
        <dbReference type="EMBL" id="KAL2632690.1"/>
    </source>
</evidence>
<keyword evidence="5 8" id="KW-0812">Transmembrane</keyword>
<dbReference type="NCBIfam" id="TIGR01569">
    <property type="entry name" value="A_tha_TIGR01569"/>
    <property type="match status" value="1"/>
</dbReference>
<evidence type="ECO:0000256" key="6">
    <source>
        <dbReference type="ARBA" id="ARBA00022989"/>
    </source>
</evidence>
<dbReference type="InterPro" id="IPR006702">
    <property type="entry name" value="CASP_dom"/>
</dbReference>
<evidence type="ECO:0000256" key="4">
    <source>
        <dbReference type="ARBA" id="ARBA00022475"/>
    </source>
</evidence>
<dbReference type="InterPro" id="IPR006459">
    <property type="entry name" value="CASP/CASPL"/>
</dbReference>
<evidence type="ECO:0000256" key="2">
    <source>
        <dbReference type="ARBA" id="ARBA00007651"/>
    </source>
</evidence>
<proteinExistence type="inferred from homology"/>
<feature type="transmembrane region" description="Helical" evidence="8">
    <location>
        <begin position="154"/>
        <end position="181"/>
    </location>
</feature>
<dbReference type="EMBL" id="JBHFFA010000003">
    <property type="protein sequence ID" value="KAL2632690.1"/>
    <property type="molecule type" value="Genomic_DNA"/>
</dbReference>
<accession>A0ABD1YPI8</accession>
<dbReference type="PANTHER" id="PTHR36488:SF8">
    <property type="entry name" value="CASP-LIKE PROTEIN 1U1"/>
    <property type="match status" value="1"/>
</dbReference>
<evidence type="ECO:0000313" key="12">
    <source>
        <dbReference type="Proteomes" id="UP001605036"/>
    </source>
</evidence>
<dbReference type="InterPro" id="IPR044173">
    <property type="entry name" value="CASPL"/>
</dbReference>
<name>A0ABD1YPI8_9MARC</name>
<gene>
    <name evidence="11" type="ORF">R1flu_004169</name>
</gene>
<evidence type="ECO:0000256" key="9">
    <source>
        <dbReference type="SAM" id="MobiDB-lite"/>
    </source>
</evidence>
<evidence type="ECO:0000256" key="8">
    <source>
        <dbReference type="RuleBase" id="RU361233"/>
    </source>
</evidence>